<reference evidence="9 10" key="1">
    <citation type="submission" date="2019-02" db="EMBL/GenBank/DDBJ databases">
        <title>Deep-cultivation of Planctomycetes and their phenomic and genomic characterization uncovers novel biology.</title>
        <authorList>
            <person name="Wiegand S."/>
            <person name="Jogler M."/>
            <person name="Boedeker C."/>
            <person name="Pinto D."/>
            <person name="Vollmers J."/>
            <person name="Rivas-Marin E."/>
            <person name="Kohn T."/>
            <person name="Peeters S.H."/>
            <person name="Heuer A."/>
            <person name="Rast P."/>
            <person name="Oberbeckmann S."/>
            <person name="Bunk B."/>
            <person name="Jeske O."/>
            <person name="Meyerdierks A."/>
            <person name="Storesund J.E."/>
            <person name="Kallscheuer N."/>
            <person name="Luecker S."/>
            <person name="Lage O.M."/>
            <person name="Pohl T."/>
            <person name="Merkel B.J."/>
            <person name="Hornburger P."/>
            <person name="Mueller R.-W."/>
            <person name="Bruemmer F."/>
            <person name="Labrenz M."/>
            <person name="Spormann A.M."/>
            <person name="Op Den Camp H."/>
            <person name="Overmann J."/>
            <person name="Amann R."/>
            <person name="Jetten M.S.M."/>
            <person name="Mascher T."/>
            <person name="Medema M.H."/>
            <person name="Devos D.P."/>
            <person name="Kaster A.-K."/>
            <person name="Ovreas L."/>
            <person name="Rohde M."/>
            <person name="Galperin M.Y."/>
            <person name="Jogler C."/>
        </authorList>
    </citation>
    <scope>NUCLEOTIDE SEQUENCE [LARGE SCALE GENOMIC DNA]</scope>
    <source>
        <strain evidence="9 10">Pla108</strain>
    </source>
</reference>
<keyword evidence="7 9" id="KW-0012">Acyltransferase</keyword>
<dbReference type="Gene3D" id="2.160.10.10">
    <property type="entry name" value="Hexapeptide repeat proteins"/>
    <property type="match status" value="1"/>
</dbReference>
<dbReference type="Gene3D" id="1.20.1180.10">
    <property type="entry name" value="Udp N-acetylglucosamine O-acyltransferase, C-terminal domain"/>
    <property type="match status" value="1"/>
</dbReference>
<keyword evidence="5" id="KW-0677">Repeat</keyword>
<dbReference type="InterPro" id="IPR029098">
    <property type="entry name" value="Acetyltransf_C"/>
</dbReference>
<dbReference type="EC" id="2.3.1.129" evidence="9"/>
<sequence length="288" mass="30496">MNIHPSAIVDPAAQLGCDVEVGPFAIVEAGAQVGDRCKIGARASVKSGVTMGSDNTLFEGVVIGGLPQLIAPPGPPGRVIVGDRNLFRENATIHRAMTEAGVTRLGSDCLFMVAAHVAHDCDVADRVVLTNNVMLAGHVTVGERAFLGGGSAVHQHCHVGRIAMIGGMARVTQDVLPFVMIDGDSGDVVGLNRVGLRRAGLSREEIAEVKEAYRIIYRSGESFAQRLTMLGDRFQEGPAAEFEPFLSNTSRGFVRERRTPPGSTLRVIEGALESSSERLSDAASRRAG</sequence>
<evidence type="ECO:0000256" key="6">
    <source>
        <dbReference type="ARBA" id="ARBA00023098"/>
    </source>
</evidence>
<keyword evidence="10" id="KW-1185">Reference proteome</keyword>
<dbReference type="EMBL" id="SJPR01000005">
    <property type="protein sequence ID" value="TWT95238.1"/>
    <property type="molecule type" value="Genomic_DNA"/>
</dbReference>
<evidence type="ECO:0000256" key="1">
    <source>
        <dbReference type="ARBA" id="ARBA00022490"/>
    </source>
</evidence>
<keyword evidence="2" id="KW-0444">Lipid biosynthesis</keyword>
<dbReference type="PIRSF" id="PIRSF000456">
    <property type="entry name" value="UDP-GlcNAc_acltr"/>
    <property type="match status" value="1"/>
</dbReference>
<dbReference type="PROSITE" id="PS00101">
    <property type="entry name" value="HEXAPEP_TRANSFERASES"/>
    <property type="match status" value="1"/>
</dbReference>
<keyword evidence="4 9" id="KW-0808">Transferase</keyword>
<organism evidence="9 10">
    <name type="scientific">Botrimarina colliarenosi</name>
    <dbReference type="NCBI Taxonomy" id="2528001"/>
    <lineage>
        <taxon>Bacteria</taxon>
        <taxon>Pseudomonadati</taxon>
        <taxon>Planctomycetota</taxon>
        <taxon>Planctomycetia</taxon>
        <taxon>Pirellulales</taxon>
        <taxon>Lacipirellulaceae</taxon>
        <taxon>Botrimarina</taxon>
    </lineage>
</organism>
<dbReference type="InterPro" id="IPR010137">
    <property type="entry name" value="Lipid_A_LpxA"/>
</dbReference>
<evidence type="ECO:0000256" key="5">
    <source>
        <dbReference type="ARBA" id="ARBA00022737"/>
    </source>
</evidence>
<evidence type="ECO:0000313" key="10">
    <source>
        <dbReference type="Proteomes" id="UP000317421"/>
    </source>
</evidence>
<keyword evidence="3" id="KW-0441">Lipid A biosynthesis</keyword>
<dbReference type="InterPro" id="IPR011004">
    <property type="entry name" value="Trimer_LpxA-like_sf"/>
</dbReference>
<dbReference type="SUPFAM" id="SSF51161">
    <property type="entry name" value="Trimeric LpxA-like enzymes"/>
    <property type="match status" value="1"/>
</dbReference>
<dbReference type="GO" id="GO:0009245">
    <property type="term" value="P:lipid A biosynthetic process"/>
    <property type="evidence" value="ECO:0007669"/>
    <property type="project" value="UniProtKB-KW"/>
</dbReference>
<keyword evidence="6" id="KW-0443">Lipid metabolism</keyword>
<evidence type="ECO:0000256" key="3">
    <source>
        <dbReference type="ARBA" id="ARBA00022556"/>
    </source>
</evidence>
<evidence type="ECO:0000313" key="9">
    <source>
        <dbReference type="EMBL" id="TWT95238.1"/>
    </source>
</evidence>
<evidence type="ECO:0000256" key="2">
    <source>
        <dbReference type="ARBA" id="ARBA00022516"/>
    </source>
</evidence>
<dbReference type="CDD" id="cd03351">
    <property type="entry name" value="LbH_UDP-GlcNAc_AT"/>
    <property type="match status" value="1"/>
</dbReference>
<evidence type="ECO:0000256" key="7">
    <source>
        <dbReference type="ARBA" id="ARBA00023315"/>
    </source>
</evidence>
<evidence type="ECO:0000256" key="4">
    <source>
        <dbReference type="ARBA" id="ARBA00022679"/>
    </source>
</evidence>
<dbReference type="RefSeq" id="WP_197526639.1">
    <property type="nucleotide sequence ID" value="NZ_SJPR01000005.1"/>
</dbReference>
<dbReference type="InterPro" id="IPR001451">
    <property type="entry name" value="Hexapep"/>
</dbReference>
<accession>A0A5C6A7G7</accession>
<feature type="domain" description="UDP N-acetylglucosamine O-acyltransferase C-terminal" evidence="8">
    <location>
        <begin position="174"/>
        <end position="253"/>
    </location>
</feature>
<comment type="caution">
    <text evidence="9">The sequence shown here is derived from an EMBL/GenBank/DDBJ whole genome shotgun (WGS) entry which is preliminary data.</text>
</comment>
<dbReference type="Pfam" id="PF13720">
    <property type="entry name" value="Acetyltransf_11"/>
    <property type="match status" value="1"/>
</dbReference>
<dbReference type="AlphaFoldDB" id="A0A5C6A7G7"/>
<gene>
    <name evidence="9" type="primary">lpxA_2</name>
    <name evidence="9" type="ORF">Pla108_33810</name>
</gene>
<dbReference type="GO" id="GO:0016020">
    <property type="term" value="C:membrane"/>
    <property type="evidence" value="ECO:0007669"/>
    <property type="project" value="GOC"/>
</dbReference>
<dbReference type="InterPro" id="IPR037157">
    <property type="entry name" value="Acetyltransf_C_sf"/>
</dbReference>
<name>A0A5C6A7G7_9BACT</name>
<dbReference type="InterPro" id="IPR018357">
    <property type="entry name" value="Hexapep_transf_CS"/>
</dbReference>
<dbReference type="PANTHER" id="PTHR43480:SF1">
    <property type="entry name" value="ACYL-[ACYL-CARRIER-PROTEIN]--UDP-N-ACETYLGLUCOSAMINE O-ACYLTRANSFERASE, MITOCHONDRIAL-RELATED"/>
    <property type="match status" value="1"/>
</dbReference>
<dbReference type="PANTHER" id="PTHR43480">
    <property type="entry name" value="ACYL-[ACYL-CARRIER-PROTEIN]--UDP-N-ACETYLGLUCOSAMINE O-ACYLTRANSFERASE"/>
    <property type="match status" value="1"/>
</dbReference>
<dbReference type="Pfam" id="PF00132">
    <property type="entry name" value="Hexapep"/>
    <property type="match status" value="1"/>
</dbReference>
<protein>
    <submittedName>
        <fullName evidence="9">Acyl-[acyl-carrier-protein]--UDP-N-acetylglucosamine O-acyltransferase</fullName>
        <ecNumber evidence="9">2.3.1.129</ecNumber>
    </submittedName>
</protein>
<dbReference type="GO" id="GO:0008780">
    <property type="term" value="F:acyl-[acyl-carrier-protein]-UDP-N-acetylglucosamine O-acyltransferase activity"/>
    <property type="evidence" value="ECO:0007669"/>
    <property type="project" value="UniProtKB-EC"/>
</dbReference>
<proteinExistence type="predicted"/>
<evidence type="ECO:0000259" key="8">
    <source>
        <dbReference type="Pfam" id="PF13720"/>
    </source>
</evidence>
<keyword evidence="1" id="KW-0963">Cytoplasm</keyword>
<dbReference type="Proteomes" id="UP000317421">
    <property type="component" value="Unassembled WGS sequence"/>
</dbReference>
<dbReference type="NCBIfam" id="TIGR01852">
    <property type="entry name" value="lipid_A_lpxA"/>
    <property type="match status" value="1"/>
</dbReference>
<dbReference type="NCBIfam" id="NF003657">
    <property type="entry name" value="PRK05289.1"/>
    <property type="match status" value="1"/>
</dbReference>